<dbReference type="PANTHER" id="PTHR11178:SF51">
    <property type="entry name" value="FE_S BIOGENESIS PROTEIN NFUA"/>
    <property type="match status" value="1"/>
</dbReference>
<accession>A0A6J6AF34</accession>
<evidence type="ECO:0000313" key="2">
    <source>
        <dbReference type="EMBL" id="CAB4367496.1"/>
    </source>
</evidence>
<dbReference type="InterPro" id="IPR001075">
    <property type="entry name" value="NIF_FeS_clus_asmbl_NifU_C"/>
</dbReference>
<feature type="domain" description="NIF system FeS cluster assembly NifU C-terminal" evidence="1">
    <location>
        <begin position="125"/>
        <end position="191"/>
    </location>
</feature>
<gene>
    <name evidence="2" type="ORF">UFOPK4179_00279</name>
</gene>
<sequence>MSPLAPQNTDTIIEITDEALVQLKILRDEEPEKERLGLRLEVMAAPGEEFKYDLSFEIVTQAAFSDEVRTINGLKVIIPLASFEFINGATLDYSERQGLIIRNPNKPPAAMIEGLVNDDEFSAAIEAVISVDVNPSLAAHGGFVTFVGHDTEGVAYLTMGGGCHGCSMSKMTMLDGVQTTLVEQVPGVLKVRDITDHAAGANPYYK</sequence>
<dbReference type="InterPro" id="IPR035903">
    <property type="entry name" value="HesB-like_dom_sf"/>
</dbReference>
<dbReference type="GO" id="GO:0016226">
    <property type="term" value="P:iron-sulfur cluster assembly"/>
    <property type="evidence" value="ECO:0007669"/>
    <property type="project" value="InterPro"/>
</dbReference>
<evidence type="ECO:0000259" key="1">
    <source>
        <dbReference type="Pfam" id="PF01106"/>
    </source>
</evidence>
<dbReference type="SUPFAM" id="SSF89360">
    <property type="entry name" value="HesB-like domain"/>
    <property type="match status" value="1"/>
</dbReference>
<dbReference type="PANTHER" id="PTHR11178">
    <property type="entry name" value="IRON-SULFUR CLUSTER SCAFFOLD PROTEIN NFU-RELATED"/>
    <property type="match status" value="1"/>
</dbReference>
<dbReference type="Gene3D" id="3.30.300.130">
    <property type="entry name" value="Fe-S cluster assembly (FSCA)"/>
    <property type="match status" value="1"/>
</dbReference>
<dbReference type="GO" id="GO:0051536">
    <property type="term" value="F:iron-sulfur cluster binding"/>
    <property type="evidence" value="ECO:0007669"/>
    <property type="project" value="InterPro"/>
</dbReference>
<organism evidence="2">
    <name type="scientific">freshwater metagenome</name>
    <dbReference type="NCBI Taxonomy" id="449393"/>
    <lineage>
        <taxon>unclassified sequences</taxon>
        <taxon>metagenomes</taxon>
        <taxon>ecological metagenomes</taxon>
    </lineage>
</organism>
<dbReference type="SUPFAM" id="SSF117916">
    <property type="entry name" value="Fe-S cluster assembly (FSCA) domain-like"/>
    <property type="match status" value="1"/>
</dbReference>
<reference evidence="2" key="1">
    <citation type="submission" date="2020-05" db="EMBL/GenBank/DDBJ databases">
        <authorList>
            <person name="Chiriac C."/>
            <person name="Salcher M."/>
            <person name="Ghai R."/>
            <person name="Kavagutti S V."/>
        </authorList>
    </citation>
    <scope>NUCLEOTIDE SEQUENCE</scope>
</reference>
<dbReference type="GO" id="GO:0005506">
    <property type="term" value="F:iron ion binding"/>
    <property type="evidence" value="ECO:0007669"/>
    <property type="project" value="InterPro"/>
</dbReference>
<dbReference type="Pfam" id="PF01106">
    <property type="entry name" value="NifU"/>
    <property type="match status" value="1"/>
</dbReference>
<dbReference type="EMBL" id="CAETWZ010000014">
    <property type="protein sequence ID" value="CAB4367496.1"/>
    <property type="molecule type" value="Genomic_DNA"/>
</dbReference>
<protein>
    <submittedName>
        <fullName evidence="2">Unannotated protein</fullName>
    </submittedName>
</protein>
<name>A0A6J6AF34_9ZZZZ</name>
<proteinExistence type="predicted"/>
<dbReference type="Gene3D" id="2.60.300.12">
    <property type="entry name" value="HesB-like domain"/>
    <property type="match status" value="1"/>
</dbReference>
<dbReference type="AlphaFoldDB" id="A0A6J6AF34"/>
<dbReference type="InterPro" id="IPR034904">
    <property type="entry name" value="FSCA_dom_sf"/>
</dbReference>